<dbReference type="EMBL" id="CARXXK010000004">
    <property type="protein sequence ID" value="CAI6364983.1"/>
    <property type="molecule type" value="Genomic_DNA"/>
</dbReference>
<accession>A0AAV0XAJ2</accession>
<evidence type="ECO:0000313" key="1">
    <source>
        <dbReference type="EMBL" id="CAI6364983.1"/>
    </source>
</evidence>
<keyword evidence="2" id="KW-1185">Reference proteome</keyword>
<dbReference type="AlphaFoldDB" id="A0AAV0XAJ2"/>
<dbReference type="Proteomes" id="UP001160148">
    <property type="component" value="Unassembled WGS sequence"/>
</dbReference>
<comment type="caution">
    <text evidence="1">The sequence shown here is derived from an EMBL/GenBank/DDBJ whole genome shotgun (WGS) entry which is preliminary data.</text>
</comment>
<evidence type="ECO:0000313" key="2">
    <source>
        <dbReference type="Proteomes" id="UP001160148"/>
    </source>
</evidence>
<gene>
    <name evidence="1" type="ORF">MEUPH1_LOCUS19744</name>
</gene>
<proteinExistence type="predicted"/>
<organism evidence="1 2">
    <name type="scientific">Macrosiphum euphorbiae</name>
    <name type="common">potato aphid</name>
    <dbReference type="NCBI Taxonomy" id="13131"/>
    <lineage>
        <taxon>Eukaryota</taxon>
        <taxon>Metazoa</taxon>
        <taxon>Ecdysozoa</taxon>
        <taxon>Arthropoda</taxon>
        <taxon>Hexapoda</taxon>
        <taxon>Insecta</taxon>
        <taxon>Pterygota</taxon>
        <taxon>Neoptera</taxon>
        <taxon>Paraneoptera</taxon>
        <taxon>Hemiptera</taxon>
        <taxon>Sternorrhyncha</taxon>
        <taxon>Aphidomorpha</taxon>
        <taxon>Aphidoidea</taxon>
        <taxon>Aphididae</taxon>
        <taxon>Macrosiphini</taxon>
        <taxon>Macrosiphum</taxon>
    </lineage>
</organism>
<reference evidence="1 2" key="1">
    <citation type="submission" date="2023-01" db="EMBL/GenBank/DDBJ databases">
        <authorList>
            <person name="Whitehead M."/>
        </authorList>
    </citation>
    <scope>NUCLEOTIDE SEQUENCE [LARGE SCALE GENOMIC DNA]</scope>
</reference>
<name>A0AAV0XAJ2_9HEMI</name>
<sequence length="85" mass="9703">MPNIDVMTTEMEIQASYDDTAAVQTEFETLTGPYVERPVINAGQQDTVVITRKTVKPRSRSHWSSIKKNCRRVLCSVFNRLLVKC</sequence>
<protein>
    <submittedName>
        <fullName evidence="1">Uncharacterized protein</fullName>
    </submittedName>
</protein>